<gene>
    <name evidence="9" type="ORF">OCV43_11225</name>
</gene>
<evidence type="ECO:0000313" key="10">
    <source>
        <dbReference type="Proteomes" id="UP001209666"/>
    </source>
</evidence>
<dbReference type="InterPro" id="IPR050171">
    <property type="entry name" value="MFS_Transporters"/>
</dbReference>
<keyword evidence="3" id="KW-1003">Cell membrane</keyword>
<dbReference type="Gene3D" id="1.20.1250.20">
    <property type="entry name" value="MFS general substrate transporter like domains"/>
    <property type="match status" value="1"/>
</dbReference>
<dbReference type="EMBL" id="JAOQKI010000019">
    <property type="protein sequence ID" value="MCU6717836.1"/>
    <property type="molecule type" value="Genomic_DNA"/>
</dbReference>
<protein>
    <submittedName>
        <fullName evidence="9">MFS transporter</fullName>
    </submittedName>
</protein>
<comment type="subcellular location">
    <subcellularLocation>
        <location evidence="1">Cell membrane</location>
        <topology evidence="1">Multi-pass membrane protein</topology>
    </subcellularLocation>
</comment>
<dbReference type="CDD" id="cd06174">
    <property type="entry name" value="MFS"/>
    <property type="match status" value="1"/>
</dbReference>
<feature type="domain" description="Major facilitator superfamily (MFS) profile" evidence="8">
    <location>
        <begin position="9"/>
        <end position="411"/>
    </location>
</feature>
<dbReference type="PROSITE" id="PS50850">
    <property type="entry name" value="MFS"/>
    <property type="match status" value="1"/>
</dbReference>
<reference evidence="9 10" key="1">
    <citation type="journal article" date="2021" name="ISME Commun">
        <title>Automated analysis of genomic sequences facilitates high-throughput and comprehensive description of bacteria.</title>
        <authorList>
            <person name="Hitch T.C.A."/>
        </authorList>
    </citation>
    <scope>NUCLEOTIDE SEQUENCE [LARGE SCALE GENOMIC DNA]</scope>
    <source>
        <strain evidence="9 10">Sanger_19</strain>
    </source>
</reference>
<dbReference type="SUPFAM" id="SSF103473">
    <property type="entry name" value="MFS general substrate transporter"/>
    <property type="match status" value="1"/>
</dbReference>
<dbReference type="Pfam" id="PF07690">
    <property type="entry name" value="MFS_1"/>
    <property type="match status" value="1"/>
</dbReference>
<keyword evidence="4 7" id="KW-0812">Transmembrane</keyword>
<dbReference type="InterPro" id="IPR020846">
    <property type="entry name" value="MFS_dom"/>
</dbReference>
<feature type="transmembrane region" description="Helical" evidence="7">
    <location>
        <begin position="349"/>
        <end position="372"/>
    </location>
</feature>
<feature type="transmembrane region" description="Helical" evidence="7">
    <location>
        <begin position="12"/>
        <end position="33"/>
    </location>
</feature>
<feature type="transmembrane region" description="Helical" evidence="7">
    <location>
        <begin position="224"/>
        <end position="245"/>
    </location>
</feature>
<dbReference type="Proteomes" id="UP001209666">
    <property type="component" value="Unassembled WGS sequence"/>
</dbReference>
<keyword evidence="10" id="KW-1185">Reference proteome</keyword>
<feature type="transmembrane region" description="Helical" evidence="7">
    <location>
        <begin position="384"/>
        <end position="406"/>
    </location>
</feature>
<dbReference type="PANTHER" id="PTHR23517">
    <property type="entry name" value="RESISTANCE PROTEIN MDTM, PUTATIVE-RELATED-RELATED"/>
    <property type="match status" value="1"/>
</dbReference>
<evidence type="ECO:0000256" key="4">
    <source>
        <dbReference type="ARBA" id="ARBA00022692"/>
    </source>
</evidence>
<keyword evidence="5 7" id="KW-1133">Transmembrane helix</keyword>
<evidence type="ECO:0000256" key="6">
    <source>
        <dbReference type="ARBA" id="ARBA00023136"/>
    </source>
</evidence>
<accession>A0ABT2SFP6</accession>
<comment type="caution">
    <text evidence="9">The sequence shown here is derived from an EMBL/GenBank/DDBJ whole genome shotgun (WGS) entry which is preliminary data.</text>
</comment>
<dbReference type="RefSeq" id="WP_262624126.1">
    <property type="nucleotide sequence ID" value="NZ_JAOQKI010000019.1"/>
</dbReference>
<evidence type="ECO:0000256" key="1">
    <source>
        <dbReference type="ARBA" id="ARBA00004651"/>
    </source>
</evidence>
<dbReference type="InterPro" id="IPR011701">
    <property type="entry name" value="MFS"/>
</dbReference>
<feature type="transmembrane region" description="Helical" evidence="7">
    <location>
        <begin position="53"/>
        <end position="74"/>
    </location>
</feature>
<evidence type="ECO:0000259" key="8">
    <source>
        <dbReference type="PROSITE" id="PS50850"/>
    </source>
</evidence>
<feature type="transmembrane region" description="Helical" evidence="7">
    <location>
        <begin position="81"/>
        <end position="97"/>
    </location>
</feature>
<evidence type="ECO:0000313" key="9">
    <source>
        <dbReference type="EMBL" id="MCU6717836.1"/>
    </source>
</evidence>
<feature type="transmembrane region" description="Helical" evidence="7">
    <location>
        <begin position="292"/>
        <end position="311"/>
    </location>
</feature>
<feature type="transmembrane region" description="Helical" evidence="7">
    <location>
        <begin position="257"/>
        <end position="280"/>
    </location>
</feature>
<dbReference type="PANTHER" id="PTHR23517:SF3">
    <property type="entry name" value="INTEGRAL MEMBRANE TRANSPORT PROTEIN"/>
    <property type="match status" value="1"/>
</dbReference>
<feature type="transmembrane region" description="Helical" evidence="7">
    <location>
        <begin position="317"/>
        <end position="337"/>
    </location>
</feature>
<evidence type="ECO:0000256" key="5">
    <source>
        <dbReference type="ARBA" id="ARBA00022989"/>
    </source>
</evidence>
<feature type="transmembrane region" description="Helical" evidence="7">
    <location>
        <begin position="103"/>
        <end position="124"/>
    </location>
</feature>
<keyword evidence="2" id="KW-0813">Transport</keyword>
<organism evidence="9 10">
    <name type="scientific">Roseburia amylophila</name>
    <dbReference type="NCBI Taxonomy" id="2981794"/>
    <lineage>
        <taxon>Bacteria</taxon>
        <taxon>Bacillati</taxon>
        <taxon>Bacillota</taxon>
        <taxon>Clostridia</taxon>
        <taxon>Lachnospirales</taxon>
        <taxon>Lachnospiraceae</taxon>
        <taxon>Roseburia</taxon>
    </lineage>
</organism>
<sequence>MSDKTKAHLSAKTLWVLFILGLVNAVMYCFPYIRYVFYDQQIAAMGITNTQSGILMTIYAAANTITLIPGGILADKWSVKKCLVGSILGSVVIGIIYALTMNFAVACVLWAGLGVSTIFVFWAAITKAVGQVGTAEEQGMCYGIYYAASGIISAILNAVCLQVSRLSDDPSTSFSIAVWAMVAFTAVALILTMIFFKEKSITQTKSSDEEFKIKYVGEALKNPMTWLFSLMVLCAYGLYTSVSYFSPYLTDVLGIPLVHSSFISIVRSNLMNLLCPIGGIIVDKIFKSSTKWYITAFGITIVIYGGVLIMPSSISPVLATIVSLLPSAIGMMLYGVIWSGLQECKFKPIYAGTVIGIASIIGYLPDSFYYIIFGKWMDKFGNNAYPMIFGFLMGTAVLGMVITILMRKLIKKNN</sequence>
<proteinExistence type="predicted"/>
<feature type="transmembrane region" description="Helical" evidence="7">
    <location>
        <begin position="144"/>
        <end position="164"/>
    </location>
</feature>
<evidence type="ECO:0000256" key="2">
    <source>
        <dbReference type="ARBA" id="ARBA00022448"/>
    </source>
</evidence>
<evidence type="ECO:0000256" key="3">
    <source>
        <dbReference type="ARBA" id="ARBA00022475"/>
    </source>
</evidence>
<evidence type="ECO:0000256" key="7">
    <source>
        <dbReference type="SAM" id="Phobius"/>
    </source>
</evidence>
<keyword evidence="6 7" id="KW-0472">Membrane</keyword>
<feature type="transmembrane region" description="Helical" evidence="7">
    <location>
        <begin position="176"/>
        <end position="196"/>
    </location>
</feature>
<dbReference type="InterPro" id="IPR036259">
    <property type="entry name" value="MFS_trans_sf"/>
</dbReference>
<name>A0ABT2SFP6_9FIRM</name>